<sequence length="210" mass="22378">MTNARKNGTTPEPDPDSNSVSGRASYRPSYSSPSGKAAWPSPAPGVAGVVQHRGALDRQAATEGGSQPEVGKQQRSRVNAAPPTTTRKRSPQKNKRARICNVRLNDDEWNRLTTAARTSRKSLPAFLVRAGLAAADDSENTAAAIAGHRDLIAELFAARRHLGQVGNNLNQVARTINSGGQPAELDAVVSAVQRAVARVQVVTDRMLEQD</sequence>
<reference evidence="2 3" key="1">
    <citation type="submission" date="2017-06" db="EMBL/GenBank/DDBJ databases">
        <title>Complete Genome Sequence of Streptomyces hawaiiensis NRRL 15010 and insights into acyldepsipeptides biosynthesis.</title>
        <authorList>
            <person name="Mariita R.M."/>
            <person name="Sello J.K."/>
        </authorList>
    </citation>
    <scope>NUCLEOTIDE SEQUENCE [LARGE SCALE GENOMIC DNA]</scope>
    <source>
        <strain evidence="2 3">ATCC 12236</strain>
    </source>
</reference>
<evidence type="ECO:0000256" key="1">
    <source>
        <dbReference type="SAM" id="MobiDB-lite"/>
    </source>
</evidence>
<keyword evidence="3" id="KW-1185">Reference proteome</keyword>
<feature type="region of interest" description="Disordered" evidence="1">
    <location>
        <begin position="1"/>
        <end position="97"/>
    </location>
</feature>
<feature type="compositionally biased region" description="Basic residues" evidence="1">
    <location>
        <begin position="86"/>
        <end position="97"/>
    </location>
</feature>
<feature type="compositionally biased region" description="Low complexity" evidence="1">
    <location>
        <begin position="21"/>
        <end position="35"/>
    </location>
</feature>
<feature type="compositionally biased region" description="Polar residues" evidence="1">
    <location>
        <begin position="1"/>
        <end position="20"/>
    </location>
</feature>
<organism evidence="2 3">
    <name type="scientific">Streptomyces hawaiiensis</name>
    <dbReference type="NCBI Taxonomy" id="67305"/>
    <lineage>
        <taxon>Bacteria</taxon>
        <taxon>Bacillati</taxon>
        <taxon>Actinomycetota</taxon>
        <taxon>Actinomycetes</taxon>
        <taxon>Kitasatosporales</taxon>
        <taxon>Streptomycetaceae</taxon>
        <taxon>Streptomyces</taxon>
    </lineage>
</organism>
<dbReference type="Pfam" id="PF21983">
    <property type="entry name" value="NikA-like"/>
    <property type="match status" value="1"/>
</dbReference>
<accession>A0A6G5RMX0</accession>
<dbReference type="KEGG" id="shaw:CEB94_33615"/>
<proteinExistence type="predicted"/>
<evidence type="ECO:0000313" key="3">
    <source>
        <dbReference type="Proteomes" id="UP000495940"/>
    </source>
</evidence>
<name>A0A6G5RMX0_9ACTN</name>
<dbReference type="AlphaFoldDB" id="A0A6G5RMX0"/>
<evidence type="ECO:0000313" key="2">
    <source>
        <dbReference type="EMBL" id="QCD59194.1"/>
    </source>
</evidence>
<dbReference type="InterPro" id="IPR053842">
    <property type="entry name" value="NikA-like"/>
</dbReference>
<dbReference type="Proteomes" id="UP000495940">
    <property type="component" value="Chromosome"/>
</dbReference>
<gene>
    <name evidence="2" type="ORF">CEB94_33615</name>
</gene>
<protein>
    <submittedName>
        <fullName evidence="2">Plasmid mobilization relaxosome protein MobC</fullName>
    </submittedName>
</protein>
<dbReference type="EMBL" id="CP021978">
    <property type="protein sequence ID" value="QCD59194.1"/>
    <property type="molecule type" value="Genomic_DNA"/>
</dbReference>